<proteinExistence type="inferred from homology"/>
<evidence type="ECO:0000259" key="7">
    <source>
        <dbReference type="PROSITE" id="PS51228"/>
    </source>
</evidence>
<dbReference type="PANTHER" id="PTHR23310">
    <property type="entry name" value="ACYL-COA-BINDING PROTEIN, ACBP"/>
    <property type="match status" value="1"/>
</dbReference>
<feature type="region of interest" description="Disordered" evidence="5">
    <location>
        <begin position="333"/>
        <end position="445"/>
    </location>
</feature>
<feature type="compositionally biased region" description="Basic and acidic residues" evidence="5">
    <location>
        <begin position="383"/>
        <end position="392"/>
    </location>
</feature>
<keyword evidence="6" id="KW-0472">Membrane</keyword>
<keyword evidence="6" id="KW-0812">Transmembrane</keyword>
<dbReference type="InterPro" id="IPR022408">
    <property type="entry name" value="Acyl-CoA-binding_prot_CS"/>
</dbReference>
<gene>
    <name evidence="9" type="primary">LOC106813277</name>
</gene>
<dbReference type="Gene3D" id="1.20.80.10">
    <property type="match status" value="1"/>
</dbReference>
<dbReference type="CDD" id="cd00435">
    <property type="entry name" value="ACBP"/>
    <property type="match status" value="1"/>
</dbReference>
<name>A0ABM1EKZ6_PRICU</name>
<dbReference type="Pfam" id="PF00887">
    <property type="entry name" value="ACBP"/>
    <property type="match status" value="1"/>
</dbReference>
<evidence type="ECO:0000256" key="4">
    <source>
        <dbReference type="ARBA" id="ARBA00025481"/>
    </source>
</evidence>
<keyword evidence="3" id="KW-0446">Lipid-binding</keyword>
<feature type="compositionally biased region" description="Gly residues" evidence="5">
    <location>
        <begin position="428"/>
        <end position="439"/>
    </location>
</feature>
<dbReference type="PIRSF" id="PIRSF002412">
    <property type="entry name" value="MA_DBI"/>
    <property type="match status" value="1"/>
</dbReference>
<sequence>MASSVEQRFQAAVDVIRNLPKNGSYKPSNEMMLKFYSYFKQATEGPCNIPRPGFWEVVNKAKWEAWHSLGDMPQETAMEKYVEDLKQIVETMAFTDKVADFLTVVGPFYIEVPLGAEDASDSEDKLGVPIRERLGKADFLPMATPTPMQETDEYDELCNATIVDREMSRMESDSCHAMASPHVSPLQREMESSPDLSDDSDGKKQDVLIGAGERGTRVNGHQSDSDSETDYCDTQSEPAAEQDCHPPHQEQQQVLTKACLASYENRNGAIRPNGVELMPNEKHCKNNSESDVWSKLSKSRAIDSPAVVVPTKSLNGNALSVGSSARTFVPSMHLSGKEQDQDCLSSSGDDLSSDSSVASSMSNSIDGRRARAVDVRPYTARGGRNEGDDSRWRRGTGTGAQSSGQETPSAQGTSHAGEATTVPSSSSGAGGDGGRGSRGAGRTQEDVGEQIALTLIRLQQDMENVLARLSALETLSITQHNYLMHANNHQSAGARQPQGSLWSWLFPRLPARTVVFMVGWPFAAFMLLKFIRSRQRVRRLMWE</sequence>
<evidence type="ECO:0000256" key="1">
    <source>
        <dbReference type="ARBA" id="ARBA00010310"/>
    </source>
</evidence>
<protein>
    <submittedName>
        <fullName evidence="9">Acyl-CoA-binding domain-containing protein 5-like isoform X1</fullName>
    </submittedName>
</protein>
<feature type="transmembrane region" description="Helical" evidence="6">
    <location>
        <begin position="513"/>
        <end position="531"/>
    </location>
</feature>
<evidence type="ECO:0000256" key="6">
    <source>
        <dbReference type="SAM" id="Phobius"/>
    </source>
</evidence>
<dbReference type="PRINTS" id="PR00689">
    <property type="entry name" value="ACOABINDINGP"/>
</dbReference>
<evidence type="ECO:0000256" key="5">
    <source>
        <dbReference type="SAM" id="MobiDB-lite"/>
    </source>
</evidence>
<dbReference type="PANTHER" id="PTHR23310:SF77">
    <property type="entry name" value="LD25952P"/>
    <property type="match status" value="1"/>
</dbReference>
<feature type="domain" description="ACB" evidence="7">
    <location>
        <begin position="5"/>
        <end position="94"/>
    </location>
</feature>
<dbReference type="RefSeq" id="XP_014672867.1">
    <property type="nucleotide sequence ID" value="XM_014817381.1"/>
</dbReference>
<keyword evidence="6" id="KW-1133">Transmembrane helix</keyword>
<dbReference type="InterPro" id="IPR016347">
    <property type="entry name" value="ACBD5"/>
</dbReference>
<reference evidence="9" key="1">
    <citation type="submission" date="2025-08" db="UniProtKB">
        <authorList>
            <consortium name="RefSeq"/>
        </authorList>
    </citation>
    <scope>IDENTIFICATION</scope>
</reference>
<dbReference type="PROSITE" id="PS51228">
    <property type="entry name" value="ACB_2"/>
    <property type="match status" value="1"/>
</dbReference>
<evidence type="ECO:0000313" key="8">
    <source>
        <dbReference type="Proteomes" id="UP000695022"/>
    </source>
</evidence>
<feature type="compositionally biased region" description="Low complexity" evidence="5">
    <location>
        <begin position="342"/>
        <end position="365"/>
    </location>
</feature>
<keyword evidence="2" id="KW-0072">Autophagy</keyword>
<dbReference type="PROSITE" id="PS00880">
    <property type="entry name" value="ACB_1"/>
    <property type="match status" value="1"/>
</dbReference>
<evidence type="ECO:0000256" key="3">
    <source>
        <dbReference type="ARBA" id="ARBA00023121"/>
    </source>
</evidence>
<feature type="compositionally biased region" description="Polar residues" evidence="5">
    <location>
        <begin position="399"/>
        <end position="414"/>
    </location>
</feature>
<dbReference type="Proteomes" id="UP000695022">
    <property type="component" value="Unplaced"/>
</dbReference>
<evidence type="ECO:0000256" key="2">
    <source>
        <dbReference type="ARBA" id="ARBA00023006"/>
    </source>
</evidence>
<dbReference type="SUPFAM" id="SSF47027">
    <property type="entry name" value="Acyl-CoA binding protein"/>
    <property type="match status" value="1"/>
</dbReference>
<comment type="similarity">
    <text evidence="1">Belongs to the ATG37 family.</text>
</comment>
<evidence type="ECO:0000313" key="9">
    <source>
        <dbReference type="RefSeq" id="XP_014672867.1"/>
    </source>
</evidence>
<dbReference type="InterPro" id="IPR000582">
    <property type="entry name" value="Acyl-CoA-binding_protein"/>
</dbReference>
<dbReference type="InterPro" id="IPR035984">
    <property type="entry name" value="Acyl-CoA-binding_sf"/>
</dbReference>
<organism evidence="8 9">
    <name type="scientific">Priapulus caudatus</name>
    <name type="common">Priapulid worm</name>
    <dbReference type="NCBI Taxonomy" id="37621"/>
    <lineage>
        <taxon>Eukaryota</taxon>
        <taxon>Metazoa</taxon>
        <taxon>Ecdysozoa</taxon>
        <taxon>Scalidophora</taxon>
        <taxon>Priapulida</taxon>
        <taxon>Priapulimorpha</taxon>
        <taxon>Priapulimorphida</taxon>
        <taxon>Priapulidae</taxon>
        <taxon>Priapulus</taxon>
    </lineage>
</organism>
<keyword evidence="8" id="KW-1185">Reference proteome</keyword>
<dbReference type="InterPro" id="IPR014352">
    <property type="entry name" value="FERM/acyl-CoA-bd_prot_sf"/>
</dbReference>
<feature type="region of interest" description="Disordered" evidence="5">
    <location>
        <begin position="169"/>
        <end position="251"/>
    </location>
</feature>
<accession>A0ABM1EKZ6</accession>
<dbReference type="GeneID" id="106813277"/>
<comment type="function">
    <text evidence="4">Acyl-CoA binding protein which acts as the peroxisome receptor for pexophagy but is dispensable for aggrephagy and nonselective autophagy. Binds medium- and long-chain acyl-CoA esters.</text>
</comment>